<dbReference type="AlphaFoldDB" id="A0A167GCW8"/>
<organism evidence="2 3">
    <name type="scientific">Dokdonella koreensis DS-123</name>
    <dbReference type="NCBI Taxonomy" id="1300342"/>
    <lineage>
        <taxon>Bacteria</taxon>
        <taxon>Pseudomonadati</taxon>
        <taxon>Pseudomonadota</taxon>
        <taxon>Gammaproteobacteria</taxon>
        <taxon>Lysobacterales</taxon>
        <taxon>Rhodanobacteraceae</taxon>
        <taxon>Dokdonella</taxon>
    </lineage>
</organism>
<proteinExistence type="predicted"/>
<dbReference type="PANTHER" id="PTHR39328:SF1">
    <property type="entry name" value="BLL2871 PROTEIN"/>
    <property type="match status" value="1"/>
</dbReference>
<dbReference type="Gene3D" id="3.60.20.10">
    <property type="entry name" value="Glutamine Phosphoribosylpyrophosphate, subunit 1, domain 1"/>
    <property type="match status" value="1"/>
</dbReference>
<keyword evidence="3" id="KW-1185">Reference proteome</keyword>
<dbReference type="EMBL" id="CP015249">
    <property type="protein sequence ID" value="ANB16422.1"/>
    <property type="molecule type" value="Genomic_DNA"/>
</dbReference>
<keyword evidence="1" id="KW-0732">Signal</keyword>
<protein>
    <recommendedName>
        <fullName evidence="4">DUF1028 domain-containing protein</fullName>
    </recommendedName>
</protein>
<dbReference type="InterPro" id="IPR010430">
    <property type="entry name" value="DUF1028"/>
</dbReference>
<evidence type="ECO:0000256" key="1">
    <source>
        <dbReference type="SAM" id="SignalP"/>
    </source>
</evidence>
<dbReference type="SUPFAM" id="SSF56235">
    <property type="entry name" value="N-terminal nucleophile aminohydrolases (Ntn hydrolases)"/>
    <property type="match status" value="1"/>
</dbReference>
<reference evidence="2 3" key="1">
    <citation type="submission" date="2016-04" db="EMBL/GenBank/DDBJ databases">
        <title>Complete genome sequence of Dokdonella koreensis DS-123T.</title>
        <authorList>
            <person name="Kim J.F."/>
            <person name="Lee H."/>
            <person name="Kwak M.-J."/>
        </authorList>
    </citation>
    <scope>NUCLEOTIDE SEQUENCE [LARGE SCALE GENOMIC DNA]</scope>
    <source>
        <strain evidence="2 3">DS-123</strain>
    </source>
</reference>
<evidence type="ECO:0000313" key="2">
    <source>
        <dbReference type="EMBL" id="ANB16422.1"/>
    </source>
</evidence>
<dbReference type="InterPro" id="IPR029055">
    <property type="entry name" value="Ntn_hydrolases_N"/>
</dbReference>
<feature type="signal peptide" evidence="1">
    <location>
        <begin position="1"/>
        <end position="31"/>
    </location>
</feature>
<evidence type="ECO:0000313" key="3">
    <source>
        <dbReference type="Proteomes" id="UP000076830"/>
    </source>
</evidence>
<dbReference type="RefSeq" id="WP_067643313.1">
    <property type="nucleotide sequence ID" value="NZ_CP015249.1"/>
</dbReference>
<dbReference type="Proteomes" id="UP000076830">
    <property type="component" value="Chromosome"/>
</dbReference>
<accession>A0A167GCW8</accession>
<dbReference type="PANTHER" id="PTHR39328">
    <property type="entry name" value="BLL2871 PROTEIN"/>
    <property type="match status" value="1"/>
</dbReference>
<evidence type="ECO:0008006" key="4">
    <source>
        <dbReference type="Google" id="ProtNLM"/>
    </source>
</evidence>
<dbReference type="Pfam" id="PF06267">
    <property type="entry name" value="DUF1028"/>
    <property type="match status" value="1"/>
</dbReference>
<gene>
    <name evidence="2" type="ORF">I596_385</name>
</gene>
<sequence>MSPHHPPRLPRARTLRLAGLALLALASSAQATFSIVACDRDGRCGVAVATNNRAVGASVPYAQAGVGALVSQFETNPGYGPKGLALLAAGRSPEATLQALLDGDGGFDGTTIAERQVGIVDAQGRSATYTGAQARTSAWAGALHGDGYAVQGNGLAGEAVAIAMKQAFLAGRGTLAERLMASLEAGQAAGGQTIGKRSAALLVRTPDGAWQDIDLCVDGAAEPIVDLRRLLEQHYALQAIIRAERLARQDKPAEARTAIAEALRRSYGWDRIWRRAGRLAMTMGDRERTLDYLGVFLSVNPVWARQELDDPLYQPLHGQALFEAWRR</sequence>
<dbReference type="OrthoDB" id="9790012at2"/>
<feature type="chain" id="PRO_5007886821" description="DUF1028 domain-containing protein" evidence="1">
    <location>
        <begin position="32"/>
        <end position="327"/>
    </location>
</feature>
<dbReference type="PATRIC" id="fig|1300342.3.peg.374"/>
<dbReference type="KEGG" id="dko:I596_385"/>
<name>A0A167GCW8_9GAMM</name>